<dbReference type="Proteomes" id="UP000789570">
    <property type="component" value="Unassembled WGS sequence"/>
</dbReference>
<evidence type="ECO:0000313" key="7">
    <source>
        <dbReference type="EMBL" id="CAG8548334.1"/>
    </source>
</evidence>
<evidence type="ECO:0000313" key="8">
    <source>
        <dbReference type="Proteomes" id="UP000789570"/>
    </source>
</evidence>
<dbReference type="PROSITE" id="PS50114">
    <property type="entry name" value="GATA_ZN_FINGER_2"/>
    <property type="match status" value="1"/>
</dbReference>
<feature type="compositionally biased region" description="Low complexity" evidence="5">
    <location>
        <begin position="85"/>
        <end position="110"/>
    </location>
</feature>
<feature type="region of interest" description="Disordered" evidence="5">
    <location>
        <begin position="348"/>
        <end position="369"/>
    </location>
</feature>
<evidence type="ECO:0000256" key="3">
    <source>
        <dbReference type="ARBA" id="ARBA00022833"/>
    </source>
</evidence>
<accession>A0A9N9B1J6</accession>
<evidence type="ECO:0000256" key="1">
    <source>
        <dbReference type="ARBA" id="ARBA00022723"/>
    </source>
</evidence>
<feature type="region of interest" description="Disordered" evidence="5">
    <location>
        <begin position="458"/>
        <end position="477"/>
    </location>
</feature>
<dbReference type="OrthoDB" id="2162994at2759"/>
<proteinExistence type="predicted"/>
<comment type="caution">
    <text evidence="7">The sequence shown here is derived from an EMBL/GenBank/DDBJ whole genome shotgun (WGS) entry which is preliminary data.</text>
</comment>
<dbReference type="AlphaFoldDB" id="A0A9N9B1J6"/>
<dbReference type="PANTHER" id="PTHR45658">
    <property type="entry name" value="GATA TRANSCRIPTION FACTOR"/>
    <property type="match status" value="1"/>
</dbReference>
<dbReference type="EMBL" id="CAJVPQ010001370">
    <property type="protein sequence ID" value="CAG8548334.1"/>
    <property type="molecule type" value="Genomic_DNA"/>
</dbReference>
<dbReference type="SUPFAM" id="SSF57716">
    <property type="entry name" value="Glucocorticoid receptor-like (DNA-binding domain)"/>
    <property type="match status" value="1"/>
</dbReference>
<keyword evidence="2 4" id="KW-0863">Zinc-finger</keyword>
<feature type="compositionally biased region" description="Polar residues" evidence="5">
    <location>
        <begin position="128"/>
        <end position="145"/>
    </location>
</feature>
<feature type="compositionally biased region" description="Polar residues" evidence="5">
    <location>
        <begin position="17"/>
        <end position="40"/>
    </location>
</feature>
<dbReference type="GO" id="GO:0043565">
    <property type="term" value="F:sequence-specific DNA binding"/>
    <property type="evidence" value="ECO:0007669"/>
    <property type="project" value="InterPro"/>
</dbReference>
<feature type="compositionally biased region" description="Polar residues" evidence="5">
    <location>
        <begin position="185"/>
        <end position="200"/>
    </location>
</feature>
<feature type="compositionally biased region" description="Low complexity" evidence="5">
    <location>
        <begin position="41"/>
        <end position="55"/>
    </location>
</feature>
<dbReference type="InterPro" id="IPR013088">
    <property type="entry name" value="Znf_NHR/GATA"/>
</dbReference>
<protein>
    <submittedName>
        <fullName evidence="7">8437_t:CDS:1</fullName>
    </submittedName>
</protein>
<evidence type="ECO:0000256" key="4">
    <source>
        <dbReference type="PROSITE-ProRule" id="PRU00094"/>
    </source>
</evidence>
<evidence type="ECO:0000256" key="5">
    <source>
        <dbReference type="SAM" id="MobiDB-lite"/>
    </source>
</evidence>
<feature type="compositionally biased region" description="Polar residues" evidence="5">
    <location>
        <begin position="63"/>
        <end position="84"/>
    </location>
</feature>
<dbReference type="CDD" id="cd00202">
    <property type="entry name" value="ZnF_GATA"/>
    <property type="match status" value="1"/>
</dbReference>
<dbReference type="InterPro" id="IPR051140">
    <property type="entry name" value="GATA_TF"/>
</dbReference>
<name>A0A9N9B1J6_9GLOM</name>
<sequence>MDVASICSLPPIERIMSSSASFPKTSTASNTNSVESPKNKSTLPSISSLLHPISKPSEKSSKQQDNPTALSQPYLQSKLNSVDKNSASNSPSLLNLRSLSLESPQPTHLHPSPPPTTPSLSRSNSNLHVEQSRSPNIHSSLNALTSEHRPSPPESVAPYPDSSFTPSPTYQQSQWQQSQQHSSSTEGDATQMSPSKQQLGMPSRDDSKQSSTLQLQQQNMQYNAAIASNGFPSEYHHYRASFEKDVYQSVNRGNEKTMADLKKIIDHCALISQFAAQYGEIRSRIGNHRPDVWPMQPAAPLPSEAHVTEMINKAFEVLYVLNALKDETNRRGPTEIDLIRNKRTSAGISPARPKYRKRTKRPAPPGRCHSCNIQETPEWRRGPDGARTLCNACGLHFAKLTRKRAQIAIQEQQQRLAQQRTVLHHPYSSPYLQMSSQRHYPGFPQHTIAQSGSQFINTTTASLPRGPQVDYSKHDTN</sequence>
<feature type="compositionally biased region" description="Low complexity" evidence="5">
    <location>
        <begin position="118"/>
        <end position="127"/>
    </location>
</feature>
<dbReference type="Gene3D" id="3.30.50.10">
    <property type="entry name" value="Erythroid Transcription Factor GATA-1, subunit A"/>
    <property type="match status" value="1"/>
</dbReference>
<evidence type="ECO:0000259" key="6">
    <source>
        <dbReference type="PROSITE" id="PS50114"/>
    </source>
</evidence>
<keyword evidence="1" id="KW-0479">Metal-binding</keyword>
<dbReference type="GO" id="GO:0006355">
    <property type="term" value="P:regulation of DNA-templated transcription"/>
    <property type="evidence" value="ECO:0007669"/>
    <property type="project" value="InterPro"/>
</dbReference>
<dbReference type="InterPro" id="IPR000679">
    <property type="entry name" value="Znf_GATA"/>
</dbReference>
<feature type="compositionally biased region" description="Low complexity" evidence="5">
    <location>
        <begin position="171"/>
        <end position="184"/>
    </location>
</feature>
<dbReference type="SMART" id="SM00401">
    <property type="entry name" value="ZnF_GATA"/>
    <property type="match status" value="1"/>
</dbReference>
<organism evidence="7 8">
    <name type="scientific">Funneliformis caledonium</name>
    <dbReference type="NCBI Taxonomy" id="1117310"/>
    <lineage>
        <taxon>Eukaryota</taxon>
        <taxon>Fungi</taxon>
        <taxon>Fungi incertae sedis</taxon>
        <taxon>Mucoromycota</taxon>
        <taxon>Glomeromycotina</taxon>
        <taxon>Glomeromycetes</taxon>
        <taxon>Glomerales</taxon>
        <taxon>Glomeraceae</taxon>
        <taxon>Funneliformis</taxon>
    </lineage>
</organism>
<feature type="region of interest" description="Disordered" evidence="5">
    <location>
        <begin position="17"/>
        <end position="214"/>
    </location>
</feature>
<feature type="domain" description="GATA-type" evidence="6">
    <location>
        <begin position="362"/>
        <end position="420"/>
    </location>
</feature>
<dbReference type="GO" id="GO:0008270">
    <property type="term" value="F:zinc ion binding"/>
    <property type="evidence" value="ECO:0007669"/>
    <property type="project" value="UniProtKB-KW"/>
</dbReference>
<reference evidence="7" key="1">
    <citation type="submission" date="2021-06" db="EMBL/GenBank/DDBJ databases">
        <authorList>
            <person name="Kallberg Y."/>
            <person name="Tangrot J."/>
            <person name="Rosling A."/>
        </authorList>
    </citation>
    <scope>NUCLEOTIDE SEQUENCE</scope>
    <source>
        <strain evidence="7">UK204</strain>
    </source>
</reference>
<keyword evidence="3" id="KW-0862">Zinc</keyword>
<dbReference type="Pfam" id="PF00320">
    <property type="entry name" value="GATA"/>
    <property type="match status" value="1"/>
</dbReference>
<gene>
    <name evidence="7" type="ORF">FCALED_LOCUS5988</name>
</gene>
<keyword evidence="8" id="KW-1185">Reference proteome</keyword>
<dbReference type="PROSITE" id="PS00344">
    <property type="entry name" value="GATA_ZN_FINGER_1"/>
    <property type="match status" value="1"/>
</dbReference>
<evidence type="ECO:0000256" key="2">
    <source>
        <dbReference type="ARBA" id="ARBA00022771"/>
    </source>
</evidence>